<comment type="caution">
    <text evidence="1">The sequence shown here is derived from an EMBL/GenBank/DDBJ whole genome shotgun (WGS) entry which is preliminary data.</text>
</comment>
<sequence length="121" mass="14507">NMIFLEIANFFWKFFGNFWNHHVRYAMYLYEVKIPKVDIDPRIRVVPVNGSCGLDGEGIVRDQASMAFKDIPVWSKEFREMMGRFLEMYKSCDVFIKNKEFLAHIKNSHYDIAFTHMYNFC</sequence>
<evidence type="ECO:0000313" key="2">
    <source>
        <dbReference type="Proteomes" id="UP001328107"/>
    </source>
</evidence>
<evidence type="ECO:0000313" key="1">
    <source>
        <dbReference type="EMBL" id="GMR49015.1"/>
    </source>
</evidence>
<feature type="non-terminal residue" evidence="1">
    <location>
        <position position="1"/>
    </location>
</feature>
<protein>
    <submittedName>
        <fullName evidence="1">Uncharacterized protein</fullName>
    </submittedName>
</protein>
<reference evidence="2" key="1">
    <citation type="submission" date="2022-10" db="EMBL/GenBank/DDBJ databases">
        <title>Genome assembly of Pristionchus species.</title>
        <authorList>
            <person name="Yoshida K."/>
            <person name="Sommer R.J."/>
        </authorList>
    </citation>
    <scope>NUCLEOTIDE SEQUENCE [LARGE SCALE GENOMIC DNA]</scope>
    <source>
        <strain evidence="2">RS5460</strain>
    </source>
</reference>
<feature type="non-terminal residue" evidence="1">
    <location>
        <position position="121"/>
    </location>
</feature>
<organism evidence="1 2">
    <name type="scientific">Pristionchus mayeri</name>
    <dbReference type="NCBI Taxonomy" id="1317129"/>
    <lineage>
        <taxon>Eukaryota</taxon>
        <taxon>Metazoa</taxon>
        <taxon>Ecdysozoa</taxon>
        <taxon>Nematoda</taxon>
        <taxon>Chromadorea</taxon>
        <taxon>Rhabditida</taxon>
        <taxon>Rhabditina</taxon>
        <taxon>Diplogasteromorpha</taxon>
        <taxon>Diplogasteroidea</taxon>
        <taxon>Neodiplogasteridae</taxon>
        <taxon>Pristionchus</taxon>
    </lineage>
</organism>
<accession>A0AAN5CRD7</accession>
<proteinExistence type="predicted"/>
<gene>
    <name evidence="1" type="ORF">PMAYCL1PPCAC_19210</name>
</gene>
<dbReference type="Proteomes" id="UP001328107">
    <property type="component" value="Unassembled WGS sequence"/>
</dbReference>
<dbReference type="AlphaFoldDB" id="A0AAN5CRD7"/>
<dbReference type="EMBL" id="BTRK01000004">
    <property type="protein sequence ID" value="GMR49015.1"/>
    <property type="molecule type" value="Genomic_DNA"/>
</dbReference>
<keyword evidence="2" id="KW-1185">Reference proteome</keyword>
<name>A0AAN5CRD7_9BILA</name>